<name>A0A1I8NJ98_MUSDO</name>
<dbReference type="EnsemblMetazoa" id="MDOA016069-RA">
    <property type="protein sequence ID" value="MDOA016069-PA"/>
    <property type="gene ID" value="MDOA016069"/>
</dbReference>
<evidence type="ECO:0008006" key="2">
    <source>
        <dbReference type="Google" id="ProtNLM"/>
    </source>
</evidence>
<protein>
    <recommendedName>
        <fullName evidence="2">Ig-like domain-containing protein</fullName>
    </recommendedName>
</protein>
<dbReference type="VEuPathDB" id="VectorBase:MDOA016069"/>
<organism evidence="1">
    <name type="scientific">Musca domestica</name>
    <name type="common">House fly</name>
    <dbReference type="NCBI Taxonomy" id="7370"/>
    <lineage>
        <taxon>Eukaryota</taxon>
        <taxon>Metazoa</taxon>
        <taxon>Ecdysozoa</taxon>
        <taxon>Arthropoda</taxon>
        <taxon>Hexapoda</taxon>
        <taxon>Insecta</taxon>
        <taxon>Pterygota</taxon>
        <taxon>Neoptera</taxon>
        <taxon>Endopterygota</taxon>
        <taxon>Diptera</taxon>
        <taxon>Brachycera</taxon>
        <taxon>Muscomorpha</taxon>
        <taxon>Muscoidea</taxon>
        <taxon>Muscidae</taxon>
        <taxon>Musca</taxon>
    </lineage>
</organism>
<sequence>MTLTKNLFYGKVTTAPTTAFGNSHRAAMTRTRSSLSSAASSSSSSSLLLPRCRLQQPPTTTILLFILILMCHRSNFHAIETAADVLTDPKFTFPIANVTASVGRDAFLTCVVQDLGSYK</sequence>
<reference evidence="1" key="1">
    <citation type="submission" date="2020-05" db="UniProtKB">
        <authorList>
            <consortium name="EnsemblMetazoa"/>
        </authorList>
    </citation>
    <scope>IDENTIFICATION</scope>
    <source>
        <strain evidence="1">Aabys</strain>
    </source>
</reference>
<proteinExistence type="predicted"/>
<dbReference type="AlphaFoldDB" id="A0A1I8NJ98"/>
<gene>
    <name evidence="1" type="primary">105261677</name>
</gene>
<dbReference type="STRING" id="7370.A0A1I8NJ98"/>
<accession>A0A1I8NJ98</accession>
<evidence type="ECO:0000313" key="1">
    <source>
        <dbReference type="EnsemblMetazoa" id="MDOA016069-PA"/>
    </source>
</evidence>